<dbReference type="EMBL" id="JBHSAS010000006">
    <property type="protein sequence ID" value="MFC4026732.1"/>
    <property type="molecule type" value="Genomic_DNA"/>
</dbReference>
<keyword evidence="3" id="KW-1185">Reference proteome</keyword>
<dbReference type="RefSeq" id="WP_290235750.1">
    <property type="nucleotide sequence ID" value="NZ_JAUFPZ010000002.1"/>
</dbReference>
<gene>
    <name evidence="2" type="ORF">ACFOS1_04905</name>
</gene>
<comment type="caution">
    <text evidence="2">The sequence shown here is derived from an EMBL/GenBank/DDBJ whole genome shotgun (WGS) entry which is preliminary data.</text>
</comment>
<accession>A0ABV8H726</accession>
<evidence type="ECO:0000256" key="1">
    <source>
        <dbReference type="SAM" id="SignalP"/>
    </source>
</evidence>
<keyword evidence="1" id="KW-0732">Signal</keyword>
<name>A0ABV8H726_9FLAO</name>
<organism evidence="2 3">
    <name type="scientific">Zunongwangia endophytica</name>
    <dbReference type="NCBI Taxonomy" id="1808945"/>
    <lineage>
        <taxon>Bacteria</taxon>
        <taxon>Pseudomonadati</taxon>
        <taxon>Bacteroidota</taxon>
        <taxon>Flavobacteriia</taxon>
        <taxon>Flavobacteriales</taxon>
        <taxon>Flavobacteriaceae</taxon>
        <taxon>Zunongwangia</taxon>
    </lineage>
</organism>
<reference evidence="3" key="1">
    <citation type="journal article" date="2019" name="Int. J. Syst. Evol. Microbiol.">
        <title>The Global Catalogue of Microorganisms (GCM) 10K type strain sequencing project: providing services to taxonomists for standard genome sequencing and annotation.</title>
        <authorList>
            <consortium name="The Broad Institute Genomics Platform"/>
            <consortium name="The Broad Institute Genome Sequencing Center for Infectious Disease"/>
            <person name="Wu L."/>
            <person name="Ma J."/>
        </authorList>
    </citation>
    <scope>NUCLEOTIDE SEQUENCE [LARGE SCALE GENOMIC DNA]</scope>
    <source>
        <strain evidence="3">CECT 9128</strain>
    </source>
</reference>
<evidence type="ECO:0000313" key="2">
    <source>
        <dbReference type="EMBL" id="MFC4026732.1"/>
    </source>
</evidence>
<dbReference type="Proteomes" id="UP001595793">
    <property type="component" value="Unassembled WGS sequence"/>
</dbReference>
<evidence type="ECO:0000313" key="3">
    <source>
        <dbReference type="Proteomes" id="UP001595793"/>
    </source>
</evidence>
<sequence length="58" mass="6139">MTKFLSIIAIVAISALKTSAQTYTGTVKDSANAPLHGAKLITIPDSNNLNMAFSLFVQ</sequence>
<feature type="chain" id="PRO_5046320351" evidence="1">
    <location>
        <begin position="21"/>
        <end position="58"/>
    </location>
</feature>
<feature type="signal peptide" evidence="1">
    <location>
        <begin position="1"/>
        <end position="20"/>
    </location>
</feature>
<proteinExistence type="predicted"/>
<protein>
    <submittedName>
        <fullName evidence="2">Uncharacterized protein</fullName>
    </submittedName>
</protein>